<dbReference type="AlphaFoldDB" id="A0A9Q0GWS9"/>
<dbReference type="GO" id="GO:0043565">
    <property type="term" value="F:sequence-specific DNA binding"/>
    <property type="evidence" value="ECO:0007669"/>
    <property type="project" value="InterPro"/>
</dbReference>
<evidence type="ECO:0000256" key="2">
    <source>
        <dbReference type="ARBA" id="ARBA00022723"/>
    </source>
</evidence>
<evidence type="ECO:0000256" key="6">
    <source>
        <dbReference type="ARBA" id="ARBA00023163"/>
    </source>
</evidence>
<dbReference type="Proteomes" id="UP001141806">
    <property type="component" value="Unassembled WGS sequence"/>
</dbReference>
<dbReference type="PANTHER" id="PTHR47255">
    <property type="entry name" value="GATA TRANSCRIPTION FACTOR 22-RELATED"/>
    <property type="match status" value="1"/>
</dbReference>
<feature type="region of interest" description="Disordered" evidence="10">
    <location>
        <begin position="15"/>
        <end position="40"/>
    </location>
</feature>
<evidence type="ECO:0000259" key="11">
    <source>
        <dbReference type="PROSITE" id="PS50114"/>
    </source>
</evidence>
<evidence type="ECO:0000313" key="12">
    <source>
        <dbReference type="EMBL" id="KAJ4953935.1"/>
    </source>
</evidence>
<evidence type="ECO:0000256" key="5">
    <source>
        <dbReference type="ARBA" id="ARBA00023015"/>
    </source>
</evidence>
<dbReference type="SUPFAM" id="SSF57716">
    <property type="entry name" value="Glucocorticoid receptor-like (DNA-binding domain)"/>
    <property type="match status" value="1"/>
</dbReference>
<name>A0A9Q0GWS9_9MAGN</name>
<dbReference type="InterPro" id="IPR013088">
    <property type="entry name" value="Znf_NHR/GATA"/>
</dbReference>
<comment type="subcellular location">
    <subcellularLocation>
        <location evidence="1">Nucleus</location>
    </subcellularLocation>
</comment>
<comment type="caution">
    <text evidence="12">The sequence shown here is derived from an EMBL/GenBank/DDBJ whole genome shotgun (WGS) entry which is preliminary data.</text>
</comment>
<dbReference type="GO" id="GO:0006355">
    <property type="term" value="P:regulation of DNA-templated transcription"/>
    <property type="evidence" value="ECO:0007669"/>
    <property type="project" value="InterPro"/>
</dbReference>
<accession>A0A9Q0GWS9</accession>
<evidence type="ECO:0000256" key="4">
    <source>
        <dbReference type="ARBA" id="ARBA00022833"/>
    </source>
</evidence>
<evidence type="ECO:0000256" key="3">
    <source>
        <dbReference type="ARBA" id="ARBA00022771"/>
    </source>
</evidence>
<dbReference type="CDD" id="cd00202">
    <property type="entry name" value="ZnF_GATA"/>
    <property type="match status" value="1"/>
</dbReference>
<dbReference type="GO" id="GO:0008270">
    <property type="term" value="F:zinc ion binding"/>
    <property type="evidence" value="ECO:0007669"/>
    <property type="project" value="UniProtKB-KW"/>
</dbReference>
<keyword evidence="2" id="KW-0479">Metal-binding</keyword>
<dbReference type="PANTHER" id="PTHR47255:SF4">
    <property type="entry name" value="GATA ZINC FINGER DOMAIN-CONTAINING PROTEIN 12"/>
    <property type="match status" value="1"/>
</dbReference>
<evidence type="ECO:0000256" key="1">
    <source>
        <dbReference type="ARBA" id="ARBA00004123"/>
    </source>
</evidence>
<proteinExistence type="inferred from homology"/>
<dbReference type="OrthoDB" id="2162994at2759"/>
<organism evidence="12 13">
    <name type="scientific">Protea cynaroides</name>
    <dbReference type="NCBI Taxonomy" id="273540"/>
    <lineage>
        <taxon>Eukaryota</taxon>
        <taxon>Viridiplantae</taxon>
        <taxon>Streptophyta</taxon>
        <taxon>Embryophyta</taxon>
        <taxon>Tracheophyta</taxon>
        <taxon>Spermatophyta</taxon>
        <taxon>Magnoliopsida</taxon>
        <taxon>Proteales</taxon>
        <taxon>Proteaceae</taxon>
        <taxon>Protea</taxon>
    </lineage>
</organism>
<evidence type="ECO:0000256" key="7">
    <source>
        <dbReference type="ARBA" id="ARBA00023242"/>
    </source>
</evidence>
<dbReference type="InterPro" id="IPR000679">
    <property type="entry name" value="Znf_GATA"/>
</dbReference>
<keyword evidence="7" id="KW-0539">Nucleus</keyword>
<dbReference type="InterPro" id="IPR052138">
    <property type="entry name" value="GATA_ZnFinger_Domain"/>
</dbReference>
<gene>
    <name evidence="12" type="ORF">NE237_030767</name>
</gene>
<keyword evidence="13" id="KW-1185">Reference proteome</keyword>
<dbReference type="SMART" id="SM00401">
    <property type="entry name" value="ZnF_GATA"/>
    <property type="match status" value="1"/>
</dbReference>
<feature type="domain" description="GATA-type" evidence="11">
    <location>
        <begin position="145"/>
        <end position="181"/>
    </location>
</feature>
<feature type="compositionally biased region" description="Low complexity" evidence="10">
    <location>
        <begin position="28"/>
        <end position="40"/>
    </location>
</feature>
<evidence type="ECO:0000256" key="9">
    <source>
        <dbReference type="PROSITE-ProRule" id="PRU00094"/>
    </source>
</evidence>
<dbReference type="EMBL" id="JAMYWD010000012">
    <property type="protein sequence ID" value="KAJ4953935.1"/>
    <property type="molecule type" value="Genomic_DNA"/>
</dbReference>
<keyword evidence="6" id="KW-0804">Transcription</keyword>
<evidence type="ECO:0000313" key="13">
    <source>
        <dbReference type="Proteomes" id="UP001141806"/>
    </source>
</evidence>
<protein>
    <recommendedName>
        <fullName evidence="11">GATA-type domain-containing protein</fullName>
    </recommendedName>
</protein>
<dbReference type="PROSITE" id="PS00344">
    <property type="entry name" value="GATA_ZN_FINGER_1"/>
    <property type="match status" value="1"/>
</dbReference>
<evidence type="ECO:0000256" key="10">
    <source>
        <dbReference type="SAM" id="MobiDB-lite"/>
    </source>
</evidence>
<dbReference type="PROSITE" id="PS50114">
    <property type="entry name" value="GATA_ZN_FINGER_2"/>
    <property type="match status" value="1"/>
</dbReference>
<reference evidence="12" key="1">
    <citation type="journal article" date="2023" name="Plant J.">
        <title>The genome of the king protea, Protea cynaroides.</title>
        <authorList>
            <person name="Chang J."/>
            <person name="Duong T.A."/>
            <person name="Schoeman C."/>
            <person name="Ma X."/>
            <person name="Roodt D."/>
            <person name="Barker N."/>
            <person name="Li Z."/>
            <person name="Van de Peer Y."/>
            <person name="Mizrachi E."/>
        </authorList>
    </citation>
    <scope>NUCLEOTIDE SEQUENCE</scope>
    <source>
        <tissue evidence="12">Young leaves</tissue>
    </source>
</reference>
<keyword evidence="3 9" id="KW-0863">Zinc-finger</keyword>
<comment type="similarity">
    <text evidence="8">Belongs to the type IV zinc-finger family. Class B subfamily.</text>
</comment>
<keyword evidence="4" id="KW-0862">Zinc</keyword>
<evidence type="ECO:0000256" key="8">
    <source>
        <dbReference type="ARBA" id="ARBA00024019"/>
    </source>
</evidence>
<dbReference type="Pfam" id="PF00320">
    <property type="entry name" value="GATA"/>
    <property type="match status" value="1"/>
</dbReference>
<dbReference type="FunFam" id="3.30.50.10:FF:000055">
    <property type="entry name" value="GATA transcription factor 21"/>
    <property type="match status" value="1"/>
</dbReference>
<dbReference type="Gene3D" id="3.30.50.10">
    <property type="entry name" value="Erythroid Transcription Factor GATA-1, subunit A"/>
    <property type="match status" value="1"/>
</dbReference>
<sequence length="265" mass="29515">MNPVYLINPPPPYPFPLVEPNDDQHLQSFSPSSEASSSLSNSIFSYPAQEQGGSYDREQGQQHQEAIVLQVRPSDHHHEFLQSPSLPTVENGGGVSIKWMSSKMRLMRKMTNSNRTTTDKQVESKHQLFHDHEQPPTSSPLDIDNSTIRVCSDCNTTKTPLWRSGPGGPKSLCNACGIRQRKARRAMAAAATSTSLLGNDTTSMRTKVHKEKRSDNGYVHQYKKRCKLTGSGPRKNSAFHRVFPQDEKEAAILLMDLSCGLVHGF</sequence>
<keyword evidence="5" id="KW-0805">Transcription regulation</keyword>
<dbReference type="GO" id="GO:0005634">
    <property type="term" value="C:nucleus"/>
    <property type="evidence" value="ECO:0007669"/>
    <property type="project" value="UniProtKB-SubCell"/>
</dbReference>